<sequence>STDDHHVSQGSELLPEPLPLRKPSAMHKRLYPRWYQAYVYKTPTFNHMARPVGERKRFQPFHPMARFRGLSMGGGSSNSRGYHYDFPLSDQPGHPVPSAPNAQPSPKYIPDDKITDEEEDLEAEDDDTLRAGELLQYLRSIASDRGLSSNTKSFRFGISRRK</sequence>
<name>A0AAN8WSL8_HALRR</name>
<dbReference type="AlphaFoldDB" id="A0AAN8WSL8"/>
<accession>A0AAN8WSL8</accession>
<dbReference type="EMBL" id="JAXCGZ010014239">
    <property type="protein sequence ID" value="KAK7071581.1"/>
    <property type="molecule type" value="Genomic_DNA"/>
</dbReference>
<feature type="region of interest" description="Disordered" evidence="1">
    <location>
        <begin position="1"/>
        <end position="20"/>
    </location>
</feature>
<feature type="non-terminal residue" evidence="2">
    <location>
        <position position="1"/>
    </location>
</feature>
<organism evidence="2 3">
    <name type="scientific">Halocaridina rubra</name>
    <name type="common">Hawaiian red shrimp</name>
    <dbReference type="NCBI Taxonomy" id="373956"/>
    <lineage>
        <taxon>Eukaryota</taxon>
        <taxon>Metazoa</taxon>
        <taxon>Ecdysozoa</taxon>
        <taxon>Arthropoda</taxon>
        <taxon>Crustacea</taxon>
        <taxon>Multicrustacea</taxon>
        <taxon>Malacostraca</taxon>
        <taxon>Eumalacostraca</taxon>
        <taxon>Eucarida</taxon>
        <taxon>Decapoda</taxon>
        <taxon>Pleocyemata</taxon>
        <taxon>Caridea</taxon>
        <taxon>Atyoidea</taxon>
        <taxon>Atyidae</taxon>
        <taxon>Halocaridina</taxon>
    </lineage>
</organism>
<gene>
    <name evidence="2" type="ORF">SK128_028637</name>
</gene>
<evidence type="ECO:0000313" key="2">
    <source>
        <dbReference type="EMBL" id="KAK7071581.1"/>
    </source>
</evidence>
<reference evidence="2 3" key="1">
    <citation type="submission" date="2023-11" db="EMBL/GenBank/DDBJ databases">
        <title>Halocaridina rubra genome assembly.</title>
        <authorList>
            <person name="Smith C."/>
        </authorList>
    </citation>
    <scope>NUCLEOTIDE SEQUENCE [LARGE SCALE GENOMIC DNA]</scope>
    <source>
        <strain evidence="2">EP-1</strain>
        <tissue evidence="2">Whole</tissue>
    </source>
</reference>
<feature type="region of interest" description="Disordered" evidence="1">
    <location>
        <begin position="68"/>
        <end position="128"/>
    </location>
</feature>
<feature type="compositionally biased region" description="Acidic residues" evidence="1">
    <location>
        <begin position="114"/>
        <end position="127"/>
    </location>
</feature>
<keyword evidence="3" id="KW-1185">Reference proteome</keyword>
<evidence type="ECO:0000256" key="1">
    <source>
        <dbReference type="SAM" id="MobiDB-lite"/>
    </source>
</evidence>
<dbReference type="Proteomes" id="UP001381693">
    <property type="component" value="Unassembled WGS sequence"/>
</dbReference>
<protein>
    <submittedName>
        <fullName evidence="2">Uncharacterized protein</fullName>
    </submittedName>
</protein>
<proteinExistence type="predicted"/>
<comment type="caution">
    <text evidence="2">The sequence shown here is derived from an EMBL/GenBank/DDBJ whole genome shotgun (WGS) entry which is preliminary data.</text>
</comment>
<evidence type="ECO:0000313" key="3">
    <source>
        <dbReference type="Proteomes" id="UP001381693"/>
    </source>
</evidence>